<gene>
    <name evidence="2" type="ORF">Ahy_B04g068930</name>
</gene>
<keyword evidence="1" id="KW-0812">Transmembrane</keyword>
<dbReference type="EMBL" id="SDMP01000014">
    <property type="protein sequence ID" value="RYR11389.1"/>
    <property type="molecule type" value="Genomic_DNA"/>
</dbReference>
<keyword evidence="1" id="KW-1133">Transmembrane helix</keyword>
<dbReference type="Proteomes" id="UP000289738">
    <property type="component" value="Chromosome B04"/>
</dbReference>
<keyword evidence="1" id="KW-0472">Membrane</keyword>
<protein>
    <submittedName>
        <fullName evidence="2">Uncharacterized protein</fullName>
    </submittedName>
</protein>
<sequence length="70" mass="7846">MTINRTVHVISFQTLHSLTQVTQLFPSLSLGFPSAISALLGLLMCHIHLIKLPNSLGFDLKDMEDWVLLE</sequence>
<organism evidence="2 3">
    <name type="scientific">Arachis hypogaea</name>
    <name type="common">Peanut</name>
    <dbReference type="NCBI Taxonomy" id="3818"/>
    <lineage>
        <taxon>Eukaryota</taxon>
        <taxon>Viridiplantae</taxon>
        <taxon>Streptophyta</taxon>
        <taxon>Embryophyta</taxon>
        <taxon>Tracheophyta</taxon>
        <taxon>Spermatophyta</taxon>
        <taxon>Magnoliopsida</taxon>
        <taxon>eudicotyledons</taxon>
        <taxon>Gunneridae</taxon>
        <taxon>Pentapetalae</taxon>
        <taxon>rosids</taxon>
        <taxon>fabids</taxon>
        <taxon>Fabales</taxon>
        <taxon>Fabaceae</taxon>
        <taxon>Papilionoideae</taxon>
        <taxon>50 kb inversion clade</taxon>
        <taxon>dalbergioids sensu lato</taxon>
        <taxon>Dalbergieae</taxon>
        <taxon>Pterocarpus clade</taxon>
        <taxon>Arachis</taxon>
    </lineage>
</organism>
<reference evidence="2 3" key="1">
    <citation type="submission" date="2019-01" db="EMBL/GenBank/DDBJ databases">
        <title>Sequencing of cultivated peanut Arachis hypogaea provides insights into genome evolution and oil improvement.</title>
        <authorList>
            <person name="Chen X."/>
        </authorList>
    </citation>
    <scope>NUCLEOTIDE SEQUENCE [LARGE SCALE GENOMIC DNA]</scope>
    <source>
        <strain evidence="3">cv. Fuhuasheng</strain>
        <strain evidence="2">GDAAS-fuhuasheng2018</strain>
        <tissue evidence="2">Leaves</tissue>
    </source>
</reference>
<evidence type="ECO:0000313" key="3">
    <source>
        <dbReference type="Proteomes" id="UP000289738"/>
    </source>
</evidence>
<dbReference type="AlphaFoldDB" id="A0A444ZB37"/>
<keyword evidence="3" id="KW-1185">Reference proteome</keyword>
<accession>A0A444ZB37</accession>
<dbReference type="EMBL" id="SDMP01000014">
    <property type="protein sequence ID" value="RYR11390.1"/>
    <property type="molecule type" value="Genomic_DNA"/>
</dbReference>
<comment type="caution">
    <text evidence="2">The sequence shown here is derived from an EMBL/GenBank/DDBJ whole genome shotgun (WGS) entry which is preliminary data.</text>
</comment>
<evidence type="ECO:0000313" key="2">
    <source>
        <dbReference type="EMBL" id="RYR11389.1"/>
    </source>
</evidence>
<proteinExistence type="predicted"/>
<feature type="transmembrane region" description="Helical" evidence="1">
    <location>
        <begin position="24"/>
        <end position="45"/>
    </location>
</feature>
<name>A0A444ZB37_ARAHY</name>
<evidence type="ECO:0000256" key="1">
    <source>
        <dbReference type="SAM" id="Phobius"/>
    </source>
</evidence>